<dbReference type="Proteomes" id="UP000239867">
    <property type="component" value="Chromosome"/>
</dbReference>
<dbReference type="GO" id="GO:0051287">
    <property type="term" value="F:NAD binding"/>
    <property type="evidence" value="ECO:0007669"/>
    <property type="project" value="UniProtKB-ARBA"/>
</dbReference>
<dbReference type="AlphaFoldDB" id="A0A2L1GLG5"/>
<accession>A0A2L1GLG5</accession>
<dbReference type="SUPFAM" id="SSF111331">
    <property type="entry name" value="NAD kinase/diacylglycerol kinase-like"/>
    <property type="match status" value="1"/>
</dbReference>
<dbReference type="OrthoDB" id="9774737at2"/>
<evidence type="ECO:0000256" key="3">
    <source>
        <dbReference type="ARBA" id="ARBA00022857"/>
    </source>
</evidence>
<evidence type="ECO:0000256" key="4">
    <source>
        <dbReference type="ARBA" id="ARBA00023027"/>
    </source>
</evidence>
<dbReference type="Pfam" id="PF01513">
    <property type="entry name" value="NAD_kinase"/>
    <property type="match status" value="1"/>
</dbReference>
<dbReference type="GO" id="GO:0005737">
    <property type="term" value="C:cytoplasm"/>
    <property type="evidence" value="ECO:0007669"/>
    <property type="project" value="UniProtKB-SubCell"/>
</dbReference>
<dbReference type="GO" id="GO:0003951">
    <property type="term" value="F:NAD+ kinase activity"/>
    <property type="evidence" value="ECO:0007669"/>
    <property type="project" value="UniProtKB-UniRule"/>
</dbReference>
<name>A0A2L1GLG5_9BACT</name>
<dbReference type="GO" id="GO:0005524">
    <property type="term" value="F:ATP binding"/>
    <property type="evidence" value="ECO:0007669"/>
    <property type="project" value="UniProtKB-KW"/>
</dbReference>
<evidence type="ECO:0000313" key="8">
    <source>
        <dbReference type="Proteomes" id="UP000239867"/>
    </source>
</evidence>
<dbReference type="Pfam" id="PF20143">
    <property type="entry name" value="NAD_kinase_C"/>
    <property type="match status" value="1"/>
</dbReference>
<dbReference type="EC" id="2.7.1.23" evidence="6"/>
<keyword evidence="6" id="KW-0067">ATP-binding</keyword>
<evidence type="ECO:0000256" key="1">
    <source>
        <dbReference type="ARBA" id="ARBA00022679"/>
    </source>
</evidence>
<feature type="binding site" evidence="6">
    <location>
        <begin position="54"/>
        <end position="55"/>
    </location>
    <ligand>
        <name>NAD(+)</name>
        <dbReference type="ChEBI" id="CHEBI:57540"/>
    </ligand>
</feature>
<dbReference type="RefSeq" id="WP_104935797.1">
    <property type="nucleotide sequence ID" value="NZ_CP021255.1"/>
</dbReference>
<dbReference type="Gene3D" id="2.60.200.30">
    <property type="entry name" value="Probable inorganic polyphosphate/atp-NAD kinase, domain 2"/>
    <property type="match status" value="1"/>
</dbReference>
<sequence>MNLKFVGIHVRPDSPDAERKGIELAAWLQRQGIATGDLNAAEPSMDLLIVLGGDGTLLHAADLASRYGIPILGVHMGNLGFLTEITVDELYKTITMLLAGEYRLERRIMLSAAVVNGTTGAISEAVRALNEVLIVKDSASALIRLGCWANQEYITTYSADGLIIASPTGSTAYNLSAGGPLVHAEQKSLILTPVCPFMLSSRPVLLSSETLVTVHPLAPASQVGVIIDGELHWRMAEDDYLLVQQAARPLLIVSSPWKSYFKILRTKLHWGGDPVDLPLPDPVRRYC</sequence>
<dbReference type="EMBL" id="CP021255">
    <property type="protein sequence ID" value="AVD70494.1"/>
    <property type="molecule type" value="Genomic_DNA"/>
</dbReference>
<feature type="binding site" evidence="6">
    <location>
        <begin position="130"/>
        <end position="131"/>
    </location>
    <ligand>
        <name>NAD(+)</name>
        <dbReference type="ChEBI" id="CHEBI:57540"/>
    </ligand>
</feature>
<dbReference type="InterPro" id="IPR002504">
    <property type="entry name" value="NADK"/>
</dbReference>
<dbReference type="PANTHER" id="PTHR20275">
    <property type="entry name" value="NAD KINASE"/>
    <property type="match status" value="1"/>
</dbReference>
<feature type="binding site" evidence="6">
    <location>
        <position position="160"/>
    </location>
    <ligand>
        <name>NAD(+)</name>
        <dbReference type="ChEBI" id="CHEBI:57540"/>
    </ligand>
</feature>
<keyword evidence="6" id="KW-0547">Nucleotide-binding</keyword>
<evidence type="ECO:0000313" key="7">
    <source>
        <dbReference type="EMBL" id="AVD70494.1"/>
    </source>
</evidence>
<proteinExistence type="inferred from homology"/>
<dbReference type="Gene3D" id="3.40.50.10330">
    <property type="entry name" value="Probable inorganic polyphosphate/atp-NAD kinase, domain 1"/>
    <property type="match status" value="1"/>
</dbReference>
<keyword evidence="3 6" id="KW-0521">NADP</keyword>
<dbReference type="PANTHER" id="PTHR20275:SF0">
    <property type="entry name" value="NAD KINASE"/>
    <property type="match status" value="1"/>
</dbReference>
<protein>
    <recommendedName>
        <fullName evidence="6">NAD kinase</fullName>
        <ecNumber evidence="6">2.7.1.23</ecNumber>
    </recommendedName>
    <alternativeName>
        <fullName evidence="6">ATP-dependent NAD kinase</fullName>
    </alternativeName>
</protein>
<feature type="binding site" evidence="6">
    <location>
        <begin position="171"/>
        <end position="176"/>
    </location>
    <ligand>
        <name>NAD(+)</name>
        <dbReference type="ChEBI" id="CHEBI:57540"/>
    </ligand>
</feature>
<dbReference type="InterPro" id="IPR017438">
    <property type="entry name" value="ATP-NAD_kinase_N"/>
</dbReference>
<evidence type="ECO:0000256" key="6">
    <source>
        <dbReference type="HAMAP-Rule" id="MF_00361"/>
    </source>
</evidence>
<comment type="cofactor">
    <cofactor evidence="6">
        <name>a divalent metal cation</name>
        <dbReference type="ChEBI" id="CHEBI:60240"/>
    </cofactor>
</comment>
<dbReference type="GO" id="GO:0006741">
    <property type="term" value="P:NADP+ biosynthetic process"/>
    <property type="evidence" value="ECO:0007669"/>
    <property type="project" value="UniProtKB-UniRule"/>
</dbReference>
<comment type="catalytic activity">
    <reaction evidence="5 6">
        <text>NAD(+) + ATP = ADP + NADP(+) + H(+)</text>
        <dbReference type="Rhea" id="RHEA:18629"/>
        <dbReference type="ChEBI" id="CHEBI:15378"/>
        <dbReference type="ChEBI" id="CHEBI:30616"/>
        <dbReference type="ChEBI" id="CHEBI:57540"/>
        <dbReference type="ChEBI" id="CHEBI:58349"/>
        <dbReference type="ChEBI" id="CHEBI:456216"/>
        <dbReference type="EC" id="2.7.1.23"/>
    </reaction>
</comment>
<dbReference type="InterPro" id="IPR016064">
    <property type="entry name" value="NAD/diacylglycerol_kinase_sf"/>
</dbReference>
<comment type="similarity">
    <text evidence="6">Belongs to the NAD kinase family.</text>
</comment>
<dbReference type="HAMAP" id="MF_00361">
    <property type="entry name" value="NAD_kinase"/>
    <property type="match status" value="1"/>
</dbReference>
<comment type="function">
    <text evidence="6">Involved in the regulation of the intracellular balance of NAD and NADP, and is a key enzyme in the biosynthesis of NADP. Catalyzes specifically the phosphorylation on 2'-hydroxyl of the adenosine moiety of NAD to yield NADP.</text>
</comment>
<feature type="binding site" evidence="6">
    <location>
        <position position="59"/>
    </location>
    <ligand>
        <name>NAD(+)</name>
        <dbReference type="ChEBI" id="CHEBI:57540"/>
    </ligand>
</feature>
<keyword evidence="2 6" id="KW-0418">Kinase</keyword>
<keyword evidence="4 6" id="KW-0520">NAD</keyword>
<comment type="subcellular location">
    <subcellularLocation>
        <location evidence="6">Cytoplasm</location>
    </subcellularLocation>
</comment>
<evidence type="ECO:0000256" key="5">
    <source>
        <dbReference type="ARBA" id="ARBA00047925"/>
    </source>
</evidence>
<comment type="caution">
    <text evidence="6">Lacks conserved residue(s) required for the propagation of feature annotation.</text>
</comment>
<reference evidence="7 8" key="1">
    <citation type="journal article" date="2018" name="MBio">
        <title>Insights into the evolution of host association through the isolation and characterization of a novel human periodontal pathobiont, Desulfobulbus oralis.</title>
        <authorList>
            <person name="Cross K.L."/>
            <person name="Chirania P."/>
            <person name="Xiong W."/>
            <person name="Beall C.J."/>
            <person name="Elkins J.G."/>
            <person name="Giannone R.J."/>
            <person name="Griffen A.L."/>
            <person name="Guss A.M."/>
            <person name="Hettich R.L."/>
            <person name="Joshi S.S."/>
            <person name="Mokrzan E.M."/>
            <person name="Martin R.K."/>
            <person name="Zhulin I.B."/>
            <person name="Leys E.J."/>
            <person name="Podar M."/>
        </authorList>
    </citation>
    <scope>NUCLEOTIDE SEQUENCE [LARGE SCALE GENOMIC DNA]</scope>
    <source>
        <strain evidence="7 8">ORNL</strain>
    </source>
</reference>
<keyword evidence="6" id="KW-0963">Cytoplasm</keyword>
<dbReference type="GO" id="GO:0019674">
    <property type="term" value="P:NAD+ metabolic process"/>
    <property type="evidence" value="ECO:0007669"/>
    <property type="project" value="InterPro"/>
</dbReference>
<keyword evidence="1 6" id="KW-0808">Transferase</keyword>
<dbReference type="KEGG" id="deo:CAY53_02575"/>
<feature type="active site" description="Proton acceptor" evidence="6">
    <location>
        <position position="54"/>
    </location>
</feature>
<dbReference type="GO" id="GO:0046872">
    <property type="term" value="F:metal ion binding"/>
    <property type="evidence" value="ECO:0007669"/>
    <property type="project" value="UniProtKB-UniRule"/>
</dbReference>
<organism evidence="7 8">
    <name type="scientific">Desulfobulbus oralis</name>
    <dbReference type="NCBI Taxonomy" id="1986146"/>
    <lineage>
        <taxon>Bacteria</taxon>
        <taxon>Pseudomonadati</taxon>
        <taxon>Thermodesulfobacteriota</taxon>
        <taxon>Desulfobulbia</taxon>
        <taxon>Desulfobulbales</taxon>
        <taxon>Desulfobulbaceae</taxon>
        <taxon>Desulfobulbus</taxon>
    </lineage>
</organism>
<evidence type="ECO:0000256" key="2">
    <source>
        <dbReference type="ARBA" id="ARBA00022777"/>
    </source>
</evidence>
<dbReference type="InterPro" id="IPR017437">
    <property type="entry name" value="ATP-NAD_kinase_PpnK-typ_C"/>
</dbReference>
<gene>
    <name evidence="6" type="primary">nadK</name>
    <name evidence="7" type="ORF">CAY53_02575</name>
</gene>
<keyword evidence="8" id="KW-1185">Reference proteome</keyword>